<accession>A0A7J7P8Z7</accession>
<dbReference type="InterPro" id="IPR039683">
    <property type="entry name" value="Lsm12-like"/>
</dbReference>
<dbReference type="Proteomes" id="UP000541444">
    <property type="component" value="Unassembled WGS sequence"/>
</dbReference>
<comment type="caution">
    <text evidence="2">The sequence shown here is derived from an EMBL/GenBank/DDBJ whole genome shotgun (WGS) entry which is preliminary data.</text>
</comment>
<dbReference type="EMBL" id="JACGCM010000140">
    <property type="protein sequence ID" value="KAF6175907.1"/>
    <property type="molecule type" value="Genomic_DNA"/>
</dbReference>
<protein>
    <submittedName>
        <fullName evidence="2">Uncharacterized protein</fullName>
    </submittedName>
</protein>
<evidence type="ECO:0000313" key="2">
    <source>
        <dbReference type="EMBL" id="KAF6175907.1"/>
    </source>
</evidence>
<name>A0A7J7P8Z7_9MAGN</name>
<gene>
    <name evidence="2" type="ORF">GIB67_003395</name>
</gene>
<dbReference type="OrthoDB" id="1057137at2759"/>
<keyword evidence="3" id="KW-1185">Reference proteome</keyword>
<sequence length="307" mass="33068">MATTNNVISFEEFEPGVILSIKTTLEDEFVSMIMAFDRPSGMVALIDNEGSEGSSSRSRNMRILTVNCIVEFRILGQREVPRINLKAIRERAESVVRKAQRDADMVGNHGGIAVAAGGGGQHINCPPPRGTQRVEPMDAPVRGRGAKSWRGAKLGGRAAQSRRRGGGGFESMTHTNQGSSGGAPTVLRGTQWIEHRGHGAGISGEPGVPLANKEETDSATSRKEEKDGETEGDGGIVAPVVNDQDILDDLPEREAAEEAERVNAGVMGNTQSIFDYMAEMQLNVYLDIKNVFIFEVACDFVTPSLRS</sequence>
<dbReference type="AlphaFoldDB" id="A0A7J7P8Z7"/>
<proteinExistence type="predicted"/>
<reference evidence="2 3" key="1">
    <citation type="journal article" date="2020" name="IScience">
        <title>Genome Sequencing of the Endangered Kingdonia uniflora (Circaeasteraceae, Ranunculales) Reveals Potential Mechanisms of Evolutionary Specialization.</title>
        <authorList>
            <person name="Sun Y."/>
            <person name="Deng T."/>
            <person name="Zhang A."/>
            <person name="Moore M.J."/>
            <person name="Landis J.B."/>
            <person name="Lin N."/>
            <person name="Zhang H."/>
            <person name="Zhang X."/>
            <person name="Huang J."/>
            <person name="Zhang X."/>
            <person name="Sun H."/>
            <person name="Wang H."/>
        </authorList>
    </citation>
    <scope>NUCLEOTIDE SEQUENCE [LARGE SCALE GENOMIC DNA]</scope>
    <source>
        <strain evidence="2">TB1705</strain>
        <tissue evidence="2">Leaf</tissue>
    </source>
</reference>
<evidence type="ECO:0000313" key="3">
    <source>
        <dbReference type="Proteomes" id="UP000541444"/>
    </source>
</evidence>
<feature type="region of interest" description="Disordered" evidence="1">
    <location>
        <begin position="142"/>
        <end position="184"/>
    </location>
</feature>
<evidence type="ECO:0000256" key="1">
    <source>
        <dbReference type="SAM" id="MobiDB-lite"/>
    </source>
</evidence>
<dbReference type="PANTHER" id="PTHR13542">
    <property type="entry name" value="LSM12 HOMOLOG"/>
    <property type="match status" value="1"/>
</dbReference>
<organism evidence="2 3">
    <name type="scientific">Kingdonia uniflora</name>
    <dbReference type="NCBI Taxonomy" id="39325"/>
    <lineage>
        <taxon>Eukaryota</taxon>
        <taxon>Viridiplantae</taxon>
        <taxon>Streptophyta</taxon>
        <taxon>Embryophyta</taxon>
        <taxon>Tracheophyta</taxon>
        <taxon>Spermatophyta</taxon>
        <taxon>Magnoliopsida</taxon>
        <taxon>Ranunculales</taxon>
        <taxon>Circaeasteraceae</taxon>
        <taxon>Kingdonia</taxon>
    </lineage>
</organism>
<feature type="compositionally biased region" description="Basic and acidic residues" evidence="1">
    <location>
        <begin position="212"/>
        <end position="226"/>
    </location>
</feature>
<feature type="region of interest" description="Disordered" evidence="1">
    <location>
        <begin position="197"/>
        <end position="237"/>
    </location>
</feature>